<dbReference type="Gene3D" id="2.60.120.340">
    <property type="entry name" value="Nucleoplasmin core domain"/>
    <property type="match status" value="1"/>
</dbReference>
<evidence type="ECO:0000256" key="1">
    <source>
        <dbReference type="ARBA" id="ARBA00006673"/>
    </source>
</evidence>
<dbReference type="InParanoid" id="D8T873"/>
<sequence length="317" mass="34603">MEFWGVKVLPSKSIKCPVEDSSYLHISNAALGEVGSSAKNERVILRLKTQGEEIVLGTLIPGQRDHIALDLIISKSFQLSHNSSTLAVHFSGYRTEGSGELQELDREHDHGVRKENGNVKVPLGSSDSDSESDSDDDDDDDDDDDGDDDDDDDDDEDDDEVNAKDLALRQAMFLQMESDDDDDDDIDEGDDDDNDDDDDDDDDDEEIDEEDLRARLMGKKRAPAALTPPAQKKIKTPSGKTPTAPKSGKKDLSAAEAVAKTPKSSGKKEKDKKKEKATPATPNSETKKAGGQHHCGICSRNFANEAALTQHNTAKHK</sequence>
<dbReference type="InterPro" id="IPR013087">
    <property type="entry name" value="Znf_C2H2_type"/>
</dbReference>
<dbReference type="OMA" id="GKNEVHI"/>
<dbReference type="eggNOG" id="ENOG502QVH6">
    <property type="taxonomic scope" value="Eukaryota"/>
</dbReference>
<proteinExistence type="inferred from homology"/>
<keyword evidence="6" id="KW-1185">Reference proteome</keyword>
<dbReference type="InterPro" id="IPR041232">
    <property type="entry name" value="NPL"/>
</dbReference>
<dbReference type="Gramene" id="EFJ07202">
    <property type="protein sequence ID" value="EFJ07202"/>
    <property type="gene ID" value="SELMODRAFT_272232"/>
</dbReference>
<dbReference type="HOGENOM" id="CLU_061903_0_0_1"/>
<dbReference type="FunCoup" id="D8T873">
    <property type="interactions" value="130"/>
</dbReference>
<feature type="compositionally biased region" description="Basic and acidic residues" evidence="3">
    <location>
        <begin position="266"/>
        <end position="277"/>
    </location>
</feature>
<evidence type="ECO:0000256" key="3">
    <source>
        <dbReference type="SAM" id="MobiDB-lite"/>
    </source>
</evidence>
<name>D8T873_SELML</name>
<dbReference type="EMBL" id="GL377688">
    <property type="protein sequence ID" value="EFJ07202.1"/>
    <property type="molecule type" value="Genomic_DNA"/>
</dbReference>
<evidence type="ECO:0000313" key="6">
    <source>
        <dbReference type="Proteomes" id="UP000001514"/>
    </source>
</evidence>
<evidence type="ECO:0000256" key="2">
    <source>
        <dbReference type="PROSITE-ProRule" id="PRU00042"/>
    </source>
</evidence>
<protein>
    <recommendedName>
        <fullName evidence="4">C2H2-type domain-containing protein</fullName>
    </recommendedName>
</protein>
<dbReference type="KEGG" id="smo:SELMODRAFT_272232"/>
<dbReference type="Proteomes" id="UP000001514">
    <property type="component" value="Unassembled WGS sequence"/>
</dbReference>
<dbReference type="Pfam" id="PF17800">
    <property type="entry name" value="NPL"/>
    <property type="match status" value="1"/>
</dbReference>
<feature type="compositionally biased region" description="Acidic residues" evidence="3">
    <location>
        <begin position="128"/>
        <end position="160"/>
    </location>
</feature>
<evidence type="ECO:0000313" key="5">
    <source>
        <dbReference type="EMBL" id="EFJ07202.1"/>
    </source>
</evidence>
<dbReference type="STRING" id="88036.D8T873"/>
<accession>D8T873</accession>
<dbReference type="AlphaFoldDB" id="D8T873"/>
<feature type="compositionally biased region" description="Acidic residues" evidence="3">
    <location>
        <begin position="177"/>
        <end position="211"/>
    </location>
</feature>
<keyword evidence="2" id="KW-0863">Zinc-finger</keyword>
<keyword evidence="2" id="KW-0862">Zinc</keyword>
<keyword evidence="2" id="KW-0479">Metal-binding</keyword>
<feature type="domain" description="C2H2-type" evidence="4">
    <location>
        <begin position="293"/>
        <end position="317"/>
    </location>
</feature>
<organism evidence="6">
    <name type="scientific">Selaginella moellendorffii</name>
    <name type="common">Spikemoss</name>
    <dbReference type="NCBI Taxonomy" id="88036"/>
    <lineage>
        <taxon>Eukaryota</taxon>
        <taxon>Viridiplantae</taxon>
        <taxon>Streptophyta</taxon>
        <taxon>Embryophyta</taxon>
        <taxon>Tracheophyta</taxon>
        <taxon>Lycopodiopsida</taxon>
        <taxon>Selaginellales</taxon>
        <taxon>Selaginellaceae</taxon>
        <taxon>Selaginella</taxon>
    </lineage>
</organism>
<evidence type="ECO:0000259" key="4">
    <source>
        <dbReference type="PROSITE" id="PS50157"/>
    </source>
</evidence>
<comment type="similarity">
    <text evidence="1">Belongs to the histone deacetylase HD2 family.</text>
</comment>
<feature type="region of interest" description="Disordered" evidence="3">
    <location>
        <begin position="99"/>
        <end position="296"/>
    </location>
</feature>
<dbReference type="GO" id="GO:0008270">
    <property type="term" value="F:zinc ion binding"/>
    <property type="evidence" value="ECO:0007669"/>
    <property type="project" value="UniProtKB-KW"/>
</dbReference>
<dbReference type="PROSITE" id="PS50157">
    <property type="entry name" value="ZINC_FINGER_C2H2_2"/>
    <property type="match status" value="1"/>
</dbReference>
<gene>
    <name evidence="5" type="ORF">SELMODRAFT_272232</name>
</gene>
<feature type="compositionally biased region" description="Basic and acidic residues" evidence="3">
    <location>
        <begin position="103"/>
        <end position="117"/>
    </location>
</feature>
<reference evidence="5 6" key="1">
    <citation type="journal article" date="2011" name="Science">
        <title>The Selaginella genome identifies genetic changes associated with the evolution of vascular plants.</title>
        <authorList>
            <person name="Banks J.A."/>
            <person name="Nishiyama T."/>
            <person name="Hasebe M."/>
            <person name="Bowman J.L."/>
            <person name="Gribskov M."/>
            <person name="dePamphilis C."/>
            <person name="Albert V.A."/>
            <person name="Aono N."/>
            <person name="Aoyama T."/>
            <person name="Ambrose B.A."/>
            <person name="Ashton N.W."/>
            <person name="Axtell M.J."/>
            <person name="Barker E."/>
            <person name="Barker M.S."/>
            <person name="Bennetzen J.L."/>
            <person name="Bonawitz N.D."/>
            <person name="Chapple C."/>
            <person name="Cheng C."/>
            <person name="Correa L.G."/>
            <person name="Dacre M."/>
            <person name="DeBarry J."/>
            <person name="Dreyer I."/>
            <person name="Elias M."/>
            <person name="Engstrom E.M."/>
            <person name="Estelle M."/>
            <person name="Feng L."/>
            <person name="Finet C."/>
            <person name="Floyd S.K."/>
            <person name="Frommer W.B."/>
            <person name="Fujita T."/>
            <person name="Gramzow L."/>
            <person name="Gutensohn M."/>
            <person name="Harholt J."/>
            <person name="Hattori M."/>
            <person name="Heyl A."/>
            <person name="Hirai T."/>
            <person name="Hiwatashi Y."/>
            <person name="Ishikawa M."/>
            <person name="Iwata M."/>
            <person name="Karol K.G."/>
            <person name="Koehler B."/>
            <person name="Kolukisaoglu U."/>
            <person name="Kubo M."/>
            <person name="Kurata T."/>
            <person name="Lalonde S."/>
            <person name="Li K."/>
            <person name="Li Y."/>
            <person name="Litt A."/>
            <person name="Lyons E."/>
            <person name="Manning G."/>
            <person name="Maruyama T."/>
            <person name="Michael T.P."/>
            <person name="Mikami K."/>
            <person name="Miyazaki S."/>
            <person name="Morinaga S."/>
            <person name="Murata T."/>
            <person name="Mueller-Roeber B."/>
            <person name="Nelson D.R."/>
            <person name="Obara M."/>
            <person name="Oguri Y."/>
            <person name="Olmstead R.G."/>
            <person name="Onodera N."/>
            <person name="Petersen B.L."/>
            <person name="Pils B."/>
            <person name="Prigge M."/>
            <person name="Rensing S.A."/>
            <person name="Riano-Pachon D.M."/>
            <person name="Roberts A.W."/>
            <person name="Sato Y."/>
            <person name="Scheller H.V."/>
            <person name="Schulz B."/>
            <person name="Schulz C."/>
            <person name="Shakirov E.V."/>
            <person name="Shibagaki N."/>
            <person name="Shinohara N."/>
            <person name="Shippen D.E."/>
            <person name="Soerensen I."/>
            <person name="Sotooka R."/>
            <person name="Sugimoto N."/>
            <person name="Sugita M."/>
            <person name="Sumikawa N."/>
            <person name="Tanurdzic M."/>
            <person name="Theissen G."/>
            <person name="Ulvskov P."/>
            <person name="Wakazuki S."/>
            <person name="Weng J.K."/>
            <person name="Willats W.W."/>
            <person name="Wipf D."/>
            <person name="Wolf P.G."/>
            <person name="Yang L."/>
            <person name="Zimmer A.D."/>
            <person name="Zhu Q."/>
            <person name="Mitros T."/>
            <person name="Hellsten U."/>
            <person name="Loque D."/>
            <person name="Otillar R."/>
            <person name="Salamov A."/>
            <person name="Schmutz J."/>
            <person name="Shapiro H."/>
            <person name="Lindquist E."/>
            <person name="Lucas S."/>
            <person name="Rokhsar D."/>
            <person name="Grigoriev I.V."/>
        </authorList>
    </citation>
    <scope>NUCLEOTIDE SEQUENCE [LARGE SCALE GENOMIC DNA]</scope>
</reference>
<dbReference type="OrthoDB" id="2019803at2759"/>
<dbReference type="PROSITE" id="PS00028">
    <property type="entry name" value="ZINC_FINGER_C2H2_1"/>
    <property type="match status" value="1"/>
</dbReference>